<feature type="compositionally biased region" description="Low complexity" evidence="3">
    <location>
        <begin position="126"/>
        <end position="141"/>
    </location>
</feature>
<feature type="compositionally biased region" description="Low complexity" evidence="3">
    <location>
        <begin position="462"/>
        <end position="471"/>
    </location>
</feature>
<gene>
    <name evidence="5" type="primary">SRO9</name>
    <name evidence="5" type="ORF">FIM1_804</name>
</gene>
<feature type="compositionally biased region" description="Basic and acidic residues" evidence="3">
    <location>
        <begin position="204"/>
        <end position="220"/>
    </location>
</feature>
<evidence type="ECO:0000256" key="3">
    <source>
        <dbReference type="SAM" id="MobiDB-lite"/>
    </source>
</evidence>
<dbReference type="InterPro" id="IPR045180">
    <property type="entry name" value="La_dom_prot"/>
</dbReference>
<keyword evidence="1 2" id="KW-0694">RNA-binding</keyword>
<feature type="compositionally biased region" description="Basic and acidic residues" evidence="3">
    <location>
        <begin position="163"/>
        <end position="188"/>
    </location>
</feature>
<feature type="compositionally biased region" description="Polar residues" evidence="3">
    <location>
        <begin position="221"/>
        <end position="233"/>
    </location>
</feature>
<dbReference type="InterPro" id="IPR036388">
    <property type="entry name" value="WH-like_DNA-bd_sf"/>
</dbReference>
<feature type="compositionally biased region" description="Basic and acidic residues" evidence="3">
    <location>
        <begin position="107"/>
        <end position="125"/>
    </location>
</feature>
<feature type="compositionally biased region" description="Polar residues" evidence="3">
    <location>
        <begin position="94"/>
        <end position="105"/>
    </location>
</feature>
<dbReference type="PANTHER" id="PTHR22792:SF132">
    <property type="entry name" value="LA-RELATED PROTEIN 1"/>
    <property type="match status" value="1"/>
</dbReference>
<reference evidence="5 6" key="2">
    <citation type="submission" date="2019-11" db="EMBL/GenBank/DDBJ databases">
        <authorList>
            <person name="Lu H."/>
        </authorList>
    </citation>
    <scope>NUCLEOTIDE SEQUENCE [LARGE SCALE GENOMIC DNA]</scope>
    <source>
        <strain evidence="5 6">FIM1</strain>
    </source>
</reference>
<dbReference type="CDD" id="cd07323">
    <property type="entry name" value="LAM"/>
    <property type="match status" value="1"/>
</dbReference>
<accession>A0ABX6EQQ4</accession>
<dbReference type="InterPro" id="IPR006630">
    <property type="entry name" value="La_HTH"/>
</dbReference>
<feature type="region of interest" description="Disordered" evidence="3">
    <location>
        <begin position="1"/>
        <end position="299"/>
    </location>
</feature>
<feature type="compositionally biased region" description="Low complexity" evidence="3">
    <location>
        <begin position="1"/>
        <end position="15"/>
    </location>
</feature>
<dbReference type="PANTHER" id="PTHR22792">
    <property type="entry name" value="LUPUS LA PROTEIN-RELATED"/>
    <property type="match status" value="1"/>
</dbReference>
<keyword evidence="6" id="KW-1185">Reference proteome</keyword>
<organism evidence="5 6">
    <name type="scientific">Kluyveromyces marxianus</name>
    <name type="common">Yeast</name>
    <name type="synonym">Candida kefyr</name>
    <dbReference type="NCBI Taxonomy" id="4911"/>
    <lineage>
        <taxon>Eukaryota</taxon>
        <taxon>Fungi</taxon>
        <taxon>Dikarya</taxon>
        <taxon>Ascomycota</taxon>
        <taxon>Saccharomycotina</taxon>
        <taxon>Saccharomycetes</taxon>
        <taxon>Saccharomycetales</taxon>
        <taxon>Saccharomycetaceae</taxon>
        <taxon>Kluyveromyces</taxon>
    </lineage>
</organism>
<dbReference type="PROSITE" id="PS50961">
    <property type="entry name" value="HTH_LA"/>
    <property type="match status" value="1"/>
</dbReference>
<feature type="compositionally biased region" description="Low complexity" evidence="3">
    <location>
        <begin position="25"/>
        <end position="41"/>
    </location>
</feature>
<dbReference type="InterPro" id="IPR036390">
    <property type="entry name" value="WH_DNA-bd_sf"/>
</dbReference>
<dbReference type="SUPFAM" id="SSF46785">
    <property type="entry name" value="Winged helix' DNA-binding domain"/>
    <property type="match status" value="1"/>
</dbReference>
<protein>
    <submittedName>
        <fullName evidence="5">RNA-binding protein SRO9</fullName>
    </submittedName>
</protein>
<feature type="compositionally biased region" description="Basic residues" evidence="3">
    <location>
        <begin position="272"/>
        <end position="299"/>
    </location>
</feature>
<evidence type="ECO:0000256" key="2">
    <source>
        <dbReference type="PROSITE-ProRule" id="PRU00332"/>
    </source>
</evidence>
<proteinExistence type="predicted"/>
<reference evidence="5 6" key="1">
    <citation type="submission" date="2016-03" db="EMBL/GenBank/DDBJ databases">
        <title>How can Kluyveromyces marxianus grow so fast - potential evolutionary course in Saccharomyces Complex revealed by comparative genomics.</title>
        <authorList>
            <person name="Mo W."/>
            <person name="Lu W."/>
            <person name="Yang X."/>
            <person name="Qi J."/>
            <person name="Lv H."/>
        </authorList>
    </citation>
    <scope>NUCLEOTIDE SEQUENCE [LARGE SCALE GENOMIC DNA]</scope>
    <source>
        <strain evidence="5 6">FIM1</strain>
    </source>
</reference>
<feature type="compositionally biased region" description="Low complexity" evidence="3">
    <location>
        <begin position="55"/>
        <end position="64"/>
    </location>
</feature>
<feature type="region of interest" description="Disordered" evidence="3">
    <location>
        <begin position="456"/>
        <end position="483"/>
    </location>
</feature>
<sequence length="483" mass="53604">MSGSVVSESAMVEAVNEQREESAPVVEQTEQSEQSQQSESVEANEAESEAEVKPKLVLAPLPKKSPWEETGSAEIKPLDLSKVVAAKNKKATSMGKSRSKGTPSLTGKEKWIPLDVDIVVKDKIPDVNANGNGNVNGASNGKGKKLKNKAKKDKPKNAKKGKGKESGKAKSSDAEGEKKSAKKSERPSSKNAVTDTRETSAPAEKTKENEKDADENESKNVDSTTEADASSDANPEGAEKAKNGASAKKGDRPHRRFTANSKPFFPRNQNYHNHHNHHNHHHSHPHQHMNHTNNHNHHHGAKSHRARQYVPVMYQQQNYTPSYVLVNELVRQIQYYFSIENLSKDNFLKSQMNAQGYVPLALISRFHRMLNLSYGDVGLILAALRELKNSTESNVNIAKLTSPFEDVQGNPLFQYALSSKVWTIDSESLQNAKSYETVELVGDELELFKIEPINPIIDSPKQQEQQEQQEQPIAQDAQETTQD</sequence>
<evidence type="ECO:0000259" key="4">
    <source>
        <dbReference type="PROSITE" id="PS50961"/>
    </source>
</evidence>
<dbReference type="SMART" id="SM00715">
    <property type="entry name" value="LA"/>
    <property type="match status" value="1"/>
</dbReference>
<evidence type="ECO:0000256" key="1">
    <source>
        <dbReference type="ARBA" id="ARBA00022884"/>
    </source>
</evidence>
<dbReference type="Gene3D" id="1.10.10.10">
    <property type="entry name" value="Winged helix-like DNA-binding domain superfamily/Winged helix DNA-binding domain"/>
    <property type="match status" value="1"/>
</dbReference>
<evidence type="ECO:0000313" key="6">
    <source>
        <dbReference type="Proteomes" id="UP000422736"/>
    </source>
</evidence>
<dbReference type="Pfam" id="PF05383">
    <property type="entry name" value="La"/>
    <property type="match status" value="1"/>
</dbReference>
<evidence type="ECO:0000313" key="5">
    <source>
        <dbReference type="EMBL" id="QGN14151.1"/>
    </source>
</evidence>
<feature type="domain" description="HTH La-type RNA-binding" evidence="4">
    <location>
        <begin position="319"/>
        <end position="414"/>
    </location>
</feature>
<dbReference type="Proteomes" id="UP000422736">
    <property type="component" value="Chromosome 1"/>
</dbReference>
<name>A0ABX6EQQ4_KLUMA</name>
<feature type="compositionally biased region" description="Basic residues" evidence="3">
    <location>
        <begin position="142"/>
        <end position="162"/>
    </location>
</feature>
<dbReference type="EMBL" id="CP015054">
    <property type="protein sequence ID" value="QGN14151.1"/>
    <property type="molecule type" value="Genomic_DNA"/>
</dbReference>